<dbReference type="EMBL" id="CH445332">
    <property type="protein sequence ID" value="EAT86661.1"/>
    <property type="molecule type" value="Genomic_DNA"/>
</dbReference>
<reference evidence="3" key="1">
    <citation type="journal article" date="2007" name="Plant Cell">
        <title>Dothideomycete-plant interactions illuminated by genome sequencing and EST analysis of the wheat pathogen Stagonospora nodorum.</title>
        <authorList>
            <person name="Hane J.K."/>
            <person name="Lowe R.G."/>
            <person name="Solomon P.S."/>
            <person name="Tan K.C."/>
            <person name="Schoch C.L."/>
            <person name="Spatafora J.W."/>
            <person name="Crous P.W."/>
            <person name="Kodira C."/>
            <person name="Birren B.W."/>
            <person name="Galagan J.E."/>
            <person name="Torriani S.F."/>
            <person name="McDonald B.A."/>
            <person name="Oliver R.P."/>
        </authorList>
    </citation>
    <scope>NUCLEOTIDE SEQUENCE [LARGE SCALE GENOMIC DNA]</scope>
    <source>
        <strain evidence="3">SN15 / ATCC MYA-4574 / FGSC 10173</strain>
    </source>
</reference>
<proteinExistence type="predicted"/>
<evidence type="ECO:0000256" key="1">
    <source>
        <dbReference type="SAM" id="MobiDB-lite"/>
    </source>
</evidence>
<dbReference type="AlphaFoldDB" id="Q0URL7"/>
<evidence type="ECO:0000313" key="3">
    <source>
        <dbReference type="Proteomes" id="UP000001055"/>
    </source>
</evidence>
<dbReference type="RefSeq" id="XP_001796000.1">
    <property type="nucleotide sequence ID" value="XM_001795948.1"/>
</dbReference>
<dbReference type="InParanoid" id="Q0URL7"/>
<name>Q0URL7_PHANO</name>
<evidence type="ECO:0000313" key="2">
    <source>
        <dbReference type="EMBL" id="EAT86661.1"/>
    </source>
</evidence>
<feature type="compositionally biased region" description="Basic and acidic residues" evidence="1">
    <location>
        <begin position="53"/>
        <end position="66"/>
    </location>
</feature>
<gene>
    <name evidence="2" type="ORF">SNOG_05597</name>
</gene>
<dbReference type="GeneID" id="5972877"/>
<sequence>MDYRYLHPAEMRVATPDLRHAPSIACGLFDRLGHTIDAIRGPLKQPSESPRNSLHESREHSDAEAKPRKRSQKLPADEATLQQVEDDFWALLQKGIPASEDNERMKGGFITVKLRELRDIYDSAAPLQLRDYQIHAVNQILRILLDRGKSALLAYSIGLRKTIILRGRIGLSPSIIVYHGGRERDHSISKSHKNRSHWALQLIRTALVQTDALFQK</sequence>
<protein>
    <submittedName>
        <fullName evidence="2">Uncharacterized protein</fullName>
    </submittedName>
</protein>
<feature type="region of interest" description="Disordered" evidence="1">
    <location>
        <begin position="40"/>
        <end position="76"/>
    </location>
</feature>
<accession>Q0URL7</accession>
<organism evidence="2 3">
    <name type="scientific">Phaeosphaeria nodorum (strain SN15 / ATCC MYA-4574 / FGSC 10173)</name>
    <name type="common">Glume blotch fungus</name>
    <name type="synonym">Parastagonospora nodorum</name>
    <dbReference type="NCBI Taxonomy" id="321614"/>
    <lineage>
        <taxon>Eukaryota</taxon>
        <taxon>Fungi</taxon>
        <taxon>Dikarya</taxon>
        <taxon>Ascomycota</taxon>
        <taxon>Pezizomycotina</taxon>
        <taxon>Dothideomycetes</taxon>
        <taxon>Pleosporomycetidae</taxon>
        <taxon>Pleosporales</taxon>
        <taxon>Pleosporineae</taxon>
        <taxon>Phaeosphaeriaceae</taxon>
        <taxon>Parastagonospora</taxon>
    </lineage>
</organism>
<dbReference type="VEuPathDB" id="FungiDB:JI435_055970"/>
<dbReference type="Proteomes" id="UP000001055">
    <property type="component" value="Unassembled WGS sequence"/>
</dbReference>
<dbReference type="KEGG" id="pno:SNOG_05597"/>